<gene>
    <name evidence="3" type="ORF">EEDITHA_LOCUS22680</name>
</gene>
<keyword evidence="4" id="KW-1185">Reference proteome</keyword>
<feature type="region of interest" description="Disordered" evidence="1">
    <location>
        <begin position="27"/>
        <end position="83"/>
    </location>
</feature>
<evidence type="ECO:0000313" key="3">
    <source>
        <dbReference type="EMBL" id="CAH2108774.1"/>
    </source>
</evidence>
<feature type="domain" description="PiggyBac transposable element-derived protein" evidence="2">
    <location>
        <begin position="131"/>
        <end position="491"/>
    </location>
</feature>
<dbReference type="PANTHER" id="PTHR46599">
    <property type="entry name" value="PIGGYBAC TRANSPOSABLE ELEMENT-DERIVED PROTEIN 4"/>
    <property type="match status" value="1"/>
</dbReference>
<organism evidence="3 4">
    <name type="scientific">Euphydryas editha</name>
    <name type="common">Edith's checkerspot</name>
    <dbReference type="NCBI Taxonomy" id="104508"/>
    <lineage>
        <taxon>Eukaryota</taxon>
        <taxon>Metazoa</taxon>
        <taxon>Ecdysozoa</taxon>
        <taxon>Arthropoda</taxon>
        <taxon>Hexapoda</taxon>
        <taxon>Insecta</taxon>
        <taxon>Pterygota</taxon>
        <taxon>Neoptera</taxon>
        <taxon>Endopterygota</taxon>
        <taxon>Lepidoptera</taxon>
        <taxon>Glossata</taxon>
        <taxon>Ditrysia</taxon>
        <taxon>Papilionoidea</taxon>
        <taxon>Nymphalidae</taxon>
        <taxon>Nymphalinae</taxon>
        <taxon>Euphydryas</taxon>
    </lineage>
</organism>
<comment type="caution">
    <text evidence="3">The sequence shown here is derived from an EMBL/GenBank/DDBJ whole genome shotgun (WGS) entry which is preliminary data.</text>
</comment>
<evidence type="ECO:0000313" key="4">
    <source>
        <dbReference type="Proteomes" id="UP001153954"/>
    </source>
</evidence>
<dbReference type="PANTHER" id="PTHR46599:SF6">
    <property type="entry name" value="DUAL SPECIFICITY PHOSPHATASE 26"/>
    <property type="match status" value="1"/>
</dbReference>
<dbReference type="Proteomes" id="UP001153954">
    <property type="component" value="Unassembled WGS sequence"/>
</dbReference>
<name>A0AAU9VEJ1_EUPED</name>
<protein>
    <recommendedName>
        <fullName evidence="2">PiggyBac transposable element-derived protein domain-containing protein</fullName>
    </recommendedName>
</protein>
<proteinExistence type="predicted"/>
<dbReference type="AlphaFoldDB" id="A0AAU9VEJ1"/>
<reference evidence="3" key="1">
    <citation type="submission" date="2022-03" db="EMBL/GenBank/DDBJ databases">
        <authorList>
            <person name="Tunstrom K."/>
        </authorList>
    </citation>
    <scope>NUCLEOTIDE SEQUENCE</scope>
</reference>
<evidence type="ECO:0000259" key="2">
    <source>
        <dbReference type="Pfam" id="PF13843"/>
    </source>
</evidence>
<dbReference type="Pfam" id="PF13843">
    <property type="entry name" value="DDE_Tnp_1_7"/>
    <property type="match status" value="1"/>
</dbReference>
<accession>A0AAU9VEJ1</accession>
<dbReference type="InterPro" id="IPR029526">
    <property type="entry name" value="PGBD"/>
</dbReference>
<evidence type="ECO:0000256" key="1">
    <source>
        <dbReference type="SAM" id="MobiDB-lite"/>
    </source>
</evidence>
<dbReference type="EMBL" id="CAKOGL010000036">
    <property type="protein sequence ID" value="CAH2108774.1"/>
    <property type="molecule type" value="Genomic_DNA"/>
</dbReference>
<sequence>MSNLAPPKKKRKVSGVGNVLSNTQIEACLAREDSSGSEAENVPENFIPEQSDHDSNSEESASEDEEPIQENQQSESDSDDQPLSRLVRCFVGKNRFKWAKDPPNRAVRTSHCNIIARMPETRLDVHDERNPFSLWQKIMSMDILEEILKWTNEKIRELKLKYSRENRPELQDLDMIELHAFLGLLMYTAVFKSNHENCEYLFATDGTGRDIFRSVMSQKRFLNLLLCLRFDNGVDRQERKENDKLAAISNIFRLFVHNCQSLYNIGECATIDEMLIAFRGRSYFVMYMPNKPSKYGLKMMCMCDAKTNYFYNGYIYCGKGSDGETLTNEEKKFLVPSQAVIRLTKPIHGSNRNVTFDNWFTSIELVDALIKRGLTCVGTLKKNKREIPKEFLPSKSRDVGSTLYGFTNQMTLISHVPKKNKGVCLVSSMHHCESIDENTGKPEIIAYYNSTKGGVDEIDKKCSIYTCSRRTRRWPMVIFYRMLDISTVNAHVLYQADGVNAIDRGQFIKILARTAVLSHMQRRVYNTHIPRDIRVNLARILGSDLPPEPQNLEDMPKTRKTCASCPPKLNRKSNYQCNTCKKHVCLQCAKQLCPDCQ</sequence>